<evidence type="ECO:0000313" key="1">
    <source>
        <dbReference type="EMBL" id="KAJ0099897.1"/>
    </source>
</evidence>
<comment type="caution">
    <text evidence="1">The sequence shown here is derived from an EMBL/GenBank/DDBJ whole genome shotgun (WGS) entry which is preliminary data.</text>
</comment>
<dbReference type="EMBL" id="CM047900">
    <property type="protein sequence ID" value="KAJ0099897.1"/>
    <property type="molecule type" value="Genomic_DNA"/>
</dbReference>
<evidence type="ECO:0000313" key="2">
    <source>
        <dbReference type="Proteomes" id="UP001164250"/>
    </source>
</evidence>
<keyword evidence="2" id="KW-1185">Reference proteome</keyword>
<gene>
    <name evidence="1" type="ORF">Patl1_19825</name>
</gene>
<name>A0ACC1BLV5_9ROSI</name>
<dbReference type="Proteomes" id="UP001164250">
    <property type="component" value="Chromosome 4"/>
</dbReference>
<proteinExistence type="predicted"/>
<protein>
    <submittedName>
        <fullName evidence="1">Uncharacterized protein</fullName>
    </submittedName>
</protein>
<sequence length="181" mass="20755">MLVIGGSNCSSVIPFIATEITVIYREMFAGMYSSWVYLMAQVIIEIPYVFLQAVLFTAITYPAIKFLFTVTPTYQVATVSATFSYTMFKFILRKIPKRWIWSYWICPTAWSLKGILTSQCGNITEEIAVYGERKAINDLLENYYGYRYDDLLIVGIVLIVFPLTTAIAFAYAMAKLNFQKR</sequence>
<organism evidence="1 2">
    <name type="scientific">Pistacia atlantica</name>
    <dbReference type="NCBI Taxonomy" id="434234"/>
    <lineage>
        <taxon>Eukaryota</taxon>
        <taxon>Viridiplantae</taxon>
        <taxon>Streptophyta</taxon>
        <taxon>Embryophyta</taxon>
        <taxon>Tracheophyta</taxon>
        <taxon>Spermatophyta</taxon>
        <taxon>Magnoliopsida</taxon>
        <taxon>eudicotyledons</taxon>
        <taxon>Gunneridae</taxon>
        <taxon>Pentapetalae</taxon>
        <taxon>rosids</taxon>
        <taxon>malvids</taxon>
        <taxon>Sapindales</taxon>
        <taxon>Anacardiaceae</taxon>
        <taxon>Pistacia</taxon>
    </lineage>
</organism>
<accession>A0ACC1BLV5</accession>
<reference evidence="2" key="1">
    <citation type="journal article" date="2023" name="G3 (Bethesda)">
        <title>Genome assembly and association tests identify interacting loci associated with vigor, precocity, and sex in interspecific pistachio rootstocks.</title>
        <authorList>
            <person name="Palmer W."/>
            <person name="Jacygrad E."/>
            <person name="Sagayaradj S."/>
            <person name="Cavanaugh K."/>
            <person name="Han R."/>
            <person name="Bertier L."/>
            <person name="Beede B."/>
            <person name="Kafkas S."/>
            <person name="Golino D."/>
            <person name="Preece J."/>
            <person name="Michelmore R."/>
        </authorList>
    </citation>
    <scope>NUCLEOTIDE SEQUENCE [LARGE SCALE GENOMIC DNA]</scope>
</reference>